<dbReference type="Proteomes" id="UP000245166">
    <property type="component" value="Unassembled WGS sequence"/>
</dbReference>
<name>A0A2U1ZZW6_9MICO</name>
<dbReference type="SUPFAM" id="SSF82861">
    <property type="entry name" value="Mechanosensitive channel protein MscS (YggB), transmembrane region"/>
    <property type="match status" value="1"/>
</dbReference>
<protein>
    <recommendedName>
        <fullName evidence="8">Cyclic nucleotide-binding domain-containing protein</fullName>
    </recommendedName>
</protein>
<dbReference type="InterPro" id="IPR010920">
    <property type="entry name" value="LSM_dom_sf"/>
</dbReference>
<dbReference type="AlphaFoldDB" id="A0A2U1ZZW6"/>
<keyword evidence="6 7" id="KW-0472">Membrane</keyword>
<dbReference type="SMART" id="SM00100">
    <property type="entry name" value="cNMP"/>
    <property type="match status" value="1"/>
</dbReference>
<comment type="subcellular location">
    <subcellularLocation>
        <location evidence="1">Cell membrane</location>
        <topology evidence="1">Multi-pass membrane protein</topology>
    </subcellularLocation>
</comment>
<dbReference type="InterPro" id="IPR014710">
    <property type="entry name" value="RmlC-like_jellyroll"/>
</dbReference>
<dbReference type="PANTHER" id="PTHR30566:SF25">
    <property type="entry name" value="INNER MEMBRANE PROTEIN"/>
    <property type="match status" value="1"/>
</dbReference>
<feature type="transmembrane region" description="Helical" evidence="7">
    <location>
        <begin position="12"/>
        <end position="34"/>
    </location>
</feature>
<dbReference type="InterPro" id="IPR023408">
    <property type="entry name" value="MscS_beta-dom_sf"/>
</dbReference>
<gene>
    <name evidence="9" type="ORF">C8046_10590</name>
</gene>
<feature type="transmembrane region" description="Helical" evidence="7">
    <location>
        <begin position="141"/>
        <end position="172"/>
    </location>
</feature>
<dbReference type="InterPro" id="IPR006685">
    <property type="entry name" value="MscS_channel_2nd"/>
</dbReference>
<evidence type="ECO:0000256" key="5">
    <source>
        <dbReference type="ARBA" id="ARBA00022989"/>
    </source>
</evidence>
<evidence type="ECO:0000256" key="3">
    <source>
        <dbReference type="ARBA" id="ARBA00022475"/>
    </source>
</evidence>
<dbReference type="EMBL" id="PYHR01000002">
    <property type="protein sequence ID" value="PWD52503.1"/>
    <property type="molecule type" value="Genomic_DNA"/>
</dbReference>
<dbReference type="PROSITE" id="PS50042">
    <property type="entry name" value="CNMP_BINDING_3"/>
    <property type="match status" value="1"/>
</dbReference>
<feature type="transmembrane region" description="Helical" evidence="7">
    <location>
        <begin position="77"/>
        <end position="101"/>
    </location>
</feature>
<evidence type="ECO:0000313" key="9">
    <source>
        <dbReference type="EMBL" id="PWD52503.1"/>
    </source>
</evidence>
<dbReference type="Pfam" id="PF21088">
    <property type="entry name" value="MS_channel_1st"/>
    <property type="match status" value="1"/>
</dbReference>
<feature type="transmembrane region" description="Helical" evidence="7">
    <location>
        <begin position="46"/>
        <end position="65"/>
    </location>
</feature>
<organism evidence="9 10">
    <name type="scientific">Serinibacter arcticus</name>
    <dbReference type="NCBI Taxonomy" id="1655435"/>
    <lineage>
        <taxon>Bacteria</taxon>
        <taxon>Bacillati</taxon>
        <taxon>Actinomycetota</taxon>
        <taxon>Actinomycetes</taxon>
        <taxon>Micrococcales</taxon>
        <taxon>Beutenbergiaceae</taxon>
        <taxon>Serinibacter</taxon>
    </lineage>
</organism>
<dbReference type="InterPro" id="IPR018490">
    <property type="entry name" value="cNMP-bd_dom_sf"/>
</dbReference>
<feature type="domain" description="Cyclic nucleotide-binding" evidence="8">
    <location>
        <begin position="337"/>
        <end position="462"/>
    </location>
</feature>
<dbReference type="InterPro" id="IPR000595">
    <property type="entry name" value="cNMP-bd_dom"/>
</dbReference>
<reference evidence="9 10" key="1">
    <citation type="submission" date="2018-03" db="EMBL/GenBank/DDBJ databases">
        <title>Genome assembly of novel Miniimonas species PCH200.</title>
        <authorList>
            <person name="Thakur V."/>
            <person name="Kumar V."/>
            <person name="Singh D."/>
        </authorList>
    </citation>
    <scope>NUCLEOTIDE SEQUENCE [LARGE SCALE GENOMIC DNA]</scope>
    <source>
        <strain evidence="9 10">PCH200</strain>
    </source>
</reference>
<dbReference type="CDD" id="cd00038">
    <property type="entry name" value="CAP_ED"/>
    <property type="match status" value="1"/>
</dbReference>
<comment type="caution">
    <text evidence="9">The sequence shown here is derived from an EMBL/GenBank/DDBJ whole genome shotgun (WGS) entry which is preliminary data.</text>
</comment>
<sequence length="477" mass="50338">MDGFSDGWLWWAIGVAVLVPALLVVLTEIIGALTRRGHAAAKPLRLLRNWVIPAAALLALLAFAFRSDAENAWPRVVATVLGFLVILLLLSALNVALFSNAKEGTWRERIPTIFVEIARLVLVVVGLAILFQWVWGADVGGLVAALGVTSIVIGLALQNAVGGVISGLLLLFEQPFTIGDWLEVGAVQGRVIEVNWRAVHIDTGAGIQIVPNSTLSGASFTNKSQPRGAFHATTTVKFSTDDPPHEVVALLEEVADSLPSRATGERAAADYLGAGAYSVTLPIAAPSLQQQALSTYLAWLWYAARRRSLALDGDSTDPLAEPARLAAALDVVAPTLHLGEAERELVVATSRLERYGTGEIVQAAGRVPREVRFVVEGRARVAVEADGGLIDIATAEPGDYVGQTALTREKALAAAVAADVLTVLVVPVATLDKLVAARPMLAQEIGRSTELKRKLAAEALAGVSLAAAPPARPVRGR</sequence>
<accession>A0A2U1ZZW6</accession>
<keyword evidence="4 7" id="KW-0812">Transmembrane</keyword>
<evidence type="ECO:0000256" key="2">
    <source>
        <dbReference type="ARBA" id="ARBA00008017"/>
    </source>
</evidence>
<keyword evidence="3" id="KW-1003">Cell membrane</keyword>
<evidence type="ECO:0000313" key="10">
    <source>
        <dbReference type="Proteomes" id="UP000245166"/>
    </source>
</evidence>
<evidence type="ECO:0000256" key="4">
    <source>
        <dbReference type="ARBA" id="ARBA00022692"/>
    </source>
</evidence>
<dbReference type="GO" id="GO:0005886">
    <property type="term" value="C:plasma membrane"/>
    <property type="evidence" value="ECO:0007669"/>
    <property type="project" value="UniProtKB-SubCell"/>
</dbReference>
<comment type="similarity">
    <text evidence="2">Belongs to the MscS (TC 1.A.23) family.</text>
</comment>
<dbReference type="Gene3D" id="1.10.287.1260">
    <property type="match status" value="1"/>
</dbReference>
<dbReference type="PANTHER" id="PTHR30566">
    <property type="entry name" value="YNAI-RELATED MECHANOSENSITIVE ION CHANNEL"/>
    <property type="match status" value="1"/>
</dbReference>
<evidence type="ECO:0000259" key="8">
    <source>
        <dbReference type="PROSITE" id="PS50042"/>
    </source>
</evidence>
<dbReference type="Gene3D" id="2.60.120.10">
    <property type="entry name" value="Jelly Rolls"/>
    <property type="match status" value="1"/>
</dbReference>
<evidence type="ECO:0000256" key="7">
    <source>
        <dbReference type="SAM" id="Phobius"/>
    </source>
</evidence>
<dbReference type="Pfam" id="PF00027">
    <property type="entry name" value="cNMP_binding"/>
    <property type="match status" value="1"/>
</dbReference>
<dbReference type="InterPro" id="IPR049142">
    <property type="entry name" value="MS_channel_1st"/>
</dbReference>
<keyword evidence="5 7" id="KW-1133">Transmembrane helix</keyword>
<dbReference type="SUPFAM" id="SSF51206">
    <property type="entry name" value="cAMP-binding domain-like"/>
    <property type="match status" value="1"/>
</dbReference>
<feature type="transmembrane region" description="Helical" evidence="7">
    <location>
        <begin position="113"/>
        <end position="135"/>
    </location>
</feature>
<dbReference type="GO" id="GO:0055085">
    <property type="term" value="P:transmembrane transport"/>
    <property type="evidence" value="ECO:0007669"/>
    <property type="project" value="InterPro"/>
</dbReference>
<keyword evidence="10" id="KW-1185">Reference proteome</keyword>
<dbReference type="InterPro" id="IPR011014">
    <property type="entry name" value="MscS_channel_TM-2"/>
</dbReference>
<proteinExistence type="inferred from homology"/>
<evidence type="ECO:0000256" key="6">
    <source>
        <dbReference type="ARBA" id="ARBA00023136"/>
    </source>
</evidence>
<dbReference type="OrthoDB" id="9775207at2"/>
<dbReference type="Gene3D" id="2.30.30.60">
    <property type="match status" value="1"/>
</dbReference>
<evidence type="ECO:0000256" key="1">
    <source>
        <dbReference type="ARBA" id="ARBA00004651"/>
    </source>
</evidence>
<dbReference type="SUPFAM" id="SSF50182">
    <property type="entry name" value="Sm-like ribonucleoproteins"/>
    <property type="match status" value="1"/>
</dbReference>
<dbReference type="Pfam" id="PF00924">
    <property type="entry name" value="MS_channel_2nd"/>
    <property type="match status" value="1"/>
</dbReference>